<dbReference type="RefSeq" id="WP_018579576.1">
    <property type="nucleotide sequence ID" value="NZ_JENJ01000117.1"/>
</dbReference>
<dbReference type="InterPro" id="IPR024234">
    <property type="entry name" value="DUF3801"/>
</dbReference>
<comment type="caution">
    <text evidence="2">The sequence shown here is derived from an EMBL/GenBank/DDBJ whole genome shotgun (WGS) entry which is preliminary data.</text>
</comment>
<dbReference type="Proteomes" id="UP000030012">
    <property type="component" value="Unassembled WGS sequence"/>
</dbReference>
<reference evidence="2 3" key="1">
    <citation type="submission" date="2014-01" db="EMBL/GenBank/DDBJ databases">
        <title>Plasmidome dynamics in the species complex Clostridium novyi sensu lato converts strains of independent lineages into distinctly different pathogens.</title>
        <authorList>
            <person name="Skarin H."/>
            <person name="Segerman B."/>
        </authorList>
    </citation>
    <scope>NUCLEOTIDE SEQUENCE [LARGE SCALE GENOMIC DNA]</scope>
    <source>
        <strain evidence="2 3">4552</strain>
    </source>
</reference>
<dbReference type="EMBL" id="JENJ01000117">
    <property type="protein sequence ID" value="KGM92838.1"/>
    <property type="molecule type" value="Genomic_DNA"/>
</dbReference>
<evidence type="ECO:0000256" key="1">
    <source>
        <dbReference type="SAM" id="Coils"/>
    </source>
</evidence>
<dbReference type="AlphaFoldDB" id="A0A0A0HWU2"/>
<organism evidence="2 3">
    <name type="scientific">Clostridium novyi A str. 4552</name>
    <dbReference type="NCBI Taxonomy" id="1444289"/>
    <lineage>
        <taxon>Bacteria</taxon>
        <taxon>Bacillati</taxon>
        <taxon>Bacillota</taxon>
        <taxon>Clostridia</taxon>
        <taxon>Eubacteriales</taxon>
        <taxon>Clostridiaceae</taxon>
        <taxon>Clostridium</taxon>
    </lineage>
</organism>
<evidence type="ECO:0000313" key="3">
    <source>
        <dbReference type="Proteomes" id="UP000030012"/>
    </source>
</evidence>
<name>A0A0A0HWU2_CLONO</name>
<evidence type="ECO:0000313" key="2">
    <source>
        <dbReference type="EMBL" id="KGM92838.1"/>
    </source>
</evidence>
<gene>
    <name evidence="2" type="ORF">Z968_12945</name>
</gene>
<proteinExistence type="predicted"/>
<feature type="coiled-coil region" evidence="1">
    <location>
        <begin position="63"/>
        <end position="90"/>
    </location>
</feature>
<sequence>MVNDEVNNKAINIEIKVAQYSAKAILKAMKKIMEDAAEKSQPLADYLNEKRKTNSRKLKDMVKKGQLENINLQKGEIKELKKQLNRYGVNFSVMKNKESGLYSVFFQAKDTKVMDLAFKKAIERSERKENKRDSTKEILNKFKERVKNVAVKDKVKEKHHEHER</sequence>
<keyword evidence="1" id="KW-0175">Coiled coil</keyword>
<dbReference type="OrthoDB" id="9811478at2"/>
<dbReference type="Pfam" id="PF12687">
    <property type="entry name" value="DUF3801"/>
    <property type="match status" value="1"/>
</dbReference>
<accession>A0A0A0HWU2</accession>
<protein>
    <submittedName>
        <fullName evidence="2">Conjugal transfer protein</fullName>
    </submittedName>
</protein>